<proteinExistence type="predicted"/>
<gene>
    <name evidence="1" type="ORF">LEP1GSC131_0145</name>
    <name evidence="3" type="ORF">LEP1GSC131_0905</name>
    <name evidence="2" type="ORF">LEP1GSC131_2611</name>
</gene>
<reference evidence="3 4" key="1">
    <citation type="submission" date="2012-10" db="EMBL/GenBank/DDBJ databases">
        <authorList>
            <person name="Harkins D.M."/>
            <person name="Durkin A.S."/>
            <person name="Brinkac L.M."/>
            <person name="Selengut J.D."/>
            <person name="Sanka R."/>
            <person name="DePew J."/>
            <person name="Purushe J."/>
            <person name="Picardeau M."/>
            <person name="Werts C."/>
            <person name="Goarant C."/>
            <person name="Vinetz J.M."/>
            <person name="Sutton G.G."/>
            <person name="Nelson W.C."/>
            <person name="Fouts D.E."/>
        </authorList>
    </citation>
    <scope>NUCLEOTIDE SEQUENCE [LARGE SCALE GENOMIC DNA]</scope>
    <source>
        <strain evidence="3 4">200802841</strain>
    </source>
</reference>
<evidence type="ECO:0000313" key="4">
    <source>
        <dbReference type="Proteomes" id="UP000006339"/>
    </source>
</evidence>
<protein>
    <submittedName>
        <fullName evidence="3">Uncharacterized protein</fullName>
    </submittedName>
</protein>
<sequence>MDSNQIEVDMQILADMFADLLEEEDHEDRPVVFASVNEILWGNESPAEIMLLLGHFQKGQEDDALVPLRFWVGGRRYFRNLLAHCNFLSRLPEEYTDGFVLCLRSSLQEQGISPLTQENCAILLDSLPCALFSNLNAEITESGFDFIA</sequence>
<dbReference type="AlphaFoldDB" id="A0A828Y2A1"/>
<accession>A0A828Y2A1</accession>
<evidence type="ECO:0000313" key="1">
    <source>
        <dbReference type="EMBL" id="EKO49681.1"/>
    </source>
</evidence>
<dbReference type="Proteomes" id="UP000006339">
    <property type="component" value="Unassembled WGS sequence"/>
</dbReference>
<keyword evidence="4" id="KW-1185">Reference proteome</keyword>
<evidence type="ECO:0000313" key="3">
    <source>
        <dbReference type="EMBL" id="EKO53663.1"/>
    </source>
</evidence>
<dbReference type="EMBL" id="AKWH02000068">
    <property type="protein sequence ID" value="EKO50097.1"/>
    <property type="molecule type" value="Genomic_DNA"/>
</dbReference>
<evidence type="ECO:0000313" key="2">
    <source>
        <dbReference type="EMBL" id="EKO50097.1"/>
    </source>
</evidence>
<dbReference type="EMBL" id="AKWH02000005">
    <property type="protein sequence ID" value="EKO53663.1"/>
    <property type="molecule type" value="Genomic_DNA"/>
</dbReference>
<comment type="caution">
    <text evidence="3">The sequence shown here is derived from an EMBL/GenBank/DDBJ whole genome shotgun (WGS) entry which is preliminary data.</text>
</comment>
<name>A0A828Y2A1_9LEPT</name>
<dbReference type="EMBL" id="AKWH02000078">
    <property type="protein sequence ID" value="EKO49681.1"/>
    <property type="molecule type" value="Genomic_DNA"/>
</dbReference>
<organism evidence="3 4">
    <name type="scientific">Leptospira kirschneri str. 200802841</name>
    <dbReference type="NCBI Taxonomy" id="1193047"/>
    <lineage>
        <taxon>Bacteria</taxon>
        <taxon>Pseudomonadati</taxon>
        <taxon>Spirochaetota</taxon>
        <taxon>Spirochaetia</taxon>
        <taxon>Leptospirales</taxon>
        <taxon>Leptospiraceae</taxon>
        <taxon>Leptospira</taxon>
    </lineage>
</organism>